<evidence type="ECO:0000256" key="3">
    <source>
        <dbReference type="ARBA" id="ARBA00022737"/>
    </source>
</evidence>
<dbReference type="Ensembl" id="ENSLOCT00000004109.1">
    <property type="protein sequence ID" value="ENSLOCP00000004101.1"/>
    <property type="gene ID" value="ENSLOCG00000003457.1"/>
</dbReference>
<dbReference type="InterPro" id="IPR001464">
    <property type="entry name" value="Annexin"/>
</dbReference>
<dbReference type="PANTHER" id="PTHR10502">
    <property type="entry name" value="ANNEXIN"/>
    <property type="match status" value="1"/>
</dbReference>
<dbReference type="EMBL" id="AHAT01018538">
    <property type="status" value="NOT_ANNOTATED_CDS"/>
    <property type="molecule type" value="Genomic_DNA"/>
</dbReference>
<dbReference type="GO" id="GO:0012506">
    <property type="term" value="C:vesicle membrane"/>
    <property type="evidence" value="ECO:0000318"/>
    <property type="project" value="GO_Central"/>
</dbReference>
<keyword evidence="3" id="KW-0677">Repeat</keyword>
<evidence type="ECO:0000256" key="4">
    <source>
        <dbReference type="ARBA" id="ARBA00023216"/>
    </source>
</evidence>
<dbReference type="GO" id="GO:0005544">
    <property type="term" value="F:calcium-dependent phospholipid binding"/>
    <property type="evidence" value="ECO:0000318"/>
    <property type="project" value="GO_Central"/>
</dbReference>
<dbReference type="SMART" id="SM00335">
    <property type="entry name" value="ANX"/>
    <property type="match status" value="4"/>
</dbReference>
<evidence type="ECO:0000313" key="6">
    <source>
        <dbReference type="Proteomes" id="UP000018468"/>
    </source>
</evidence>
<keyword evidence="4" id="KW-0041">Annexin</keyword>
<dbReference type="AlphaFoldDB" id="W5M6U3"/>
<sequence length="326" mass="38248">IHSPEYIQGTIYPAQDFNPCRDTEELFGAIQGMRCNKDVLIDILTQRSNAQRQVIAEAYREMYGRELIIDLRETFSHHFKQVMVGLMYLPVFYDAHELWHALKGEETEENCLIDILASRTNEEIFRIKEAYFMQIEYNTDLQEDIYSETSGHFRDMLINLSQGVREQAYADPGTASQDAMVLWEACQQKTGEHKTMLQMILCSKSYQQLWMVFQEFQNISGQDIIDALRMCYDGYFQELCVAIVLCVRDRTSYFTYRLYNAIHEYGFHNNTVIRILVSRSEVDLKEIRRKYKERYGKSLFHDIKHFASGHYESALLAILAGDAEDY</sequence>
<dbReference type="PANTHER" id="PTHR10502:SF100">
    <property type="entry name" value="ANNEXIN A10"/>
    <property type="match status" value="1"/>
</dbReference>
<comment type="similarity">
    <text evidence="1">Belongs to the annexin family.</text>
</comment>
<dbReference type="GO" id="GO:0005886">
    <property type="term" value="C:plasma membrane"/>
    <property type="evidence" value="ECO:0000318"/>
    <property type="project" value="GO_Central"/>
</dbReference>
<evidence type="ECO:0000256" key="2">
    <source>
        <dbReference type="ARBA" id="ARBA00022553"/>
    </source>
</evidence>
<dbReference type="GO" id="GO:0005509">
    <property type="term" value="F:calcium ion binding"/>
    <property type="evidence" value="ECO:0007669"/>
    <property type="project" value="InterPro"/>
</dbReference>
<dbReference type="InterPro" id="IPR018502">
    <property type="entry name" value="Annexin_repeat"/>
</dbReference>
<dbReference type="OMA" id="KEIHDSW"/>
<name>W5M6U3_LEPOC</name>
<protein>
    <submittedName>
        <fullName evidence="5">Annexin A10</fullName>
    </submittedName>
</protein>
<dbReference type="Bgee" id="ENSLOCG00000003457">
    <property type="expression patterns" value="Expressed in intestine"/>
</dbReference>
<reference evidence="5" key="3">
    <citation type="submission" date="2025-09" db="UniProtKB">
        <authorList>
            <consortium name="Ensembl"/>
        </authorList>
    </citation>
    <scope>IDENTIFICATION</scope>
</reference>
<reference evidence="6" key="1">
    <citation type="submission" date="2011-12" db="EMBL/GenBank/DDBJ databases">
        <title>The Draft Genome of Lepisosteus oculatus.</title>
        <authorList>
            <consortium name="The Broad Institute Genome Assembly &amp; Analysis Group"/>
            <consortium name="Computational R&amp;D Group"/>
            <consortium name="and Sequencing Platform"/>
            <person name="Di Palma F."/>
            <person name="Alfoldi J."/>
            <person name="Johnson J."/>
            <person name="Berlin A."/>
            <person name="Gnerre S."/>
            <person name="Jaffe D."/>
            <person name="MacCallum I."/>
            <person name="Young S."/>
            <person name="Walker B.J."/>
            <person name="Lander E.S."/>
            <person name="Lindblad-Toh K."/>
        </authorList>
    </citation>
    <scope>NUCLEOTIDE SEQUENCE [LARGE SCALE GENOMIC DNA]</scope>
</reference>
<dbReference type="GO" id="GO:0001786">
    <property type="term" value="F:phosphatidylserine binding"/>
    <property type="evidence" value="ECO:0000318"/>
    <property type="project" value="GO_Central"/>
</dbReference>
<dbReference type="SUPFAM" id="SSF47874">
    <property type="entry name" value="Annexin"/>
    <property type="match status" value="1"/>
</dbReference>
<organism evidence="5 6">
    <name type="scientific">Lepisosteus oculatus</name>
    <name type="common">Spotted gar</name>
    <dbReference type="NCBI Taxonomy" id="7918"/>
    <lineage>
        <taxon>Eukaryota</taxon>
        <taxon>Metazoa</taxon>
        <taxon>Chordata</taxon>
        <taxon>Craniata</taxon>
        <taxon>Vertebrata</taxon>
        <taxon>Euteleostomi</taxon>
        <taxon>Actinopterygii</taxon>
        <taxon>Neopterygii</taxon>
        <taxon>Holostei</taxon>
        <taxon>Semionotiformes</taxon>
        <taxon>Lepisosteidae</taxon>
        <taxon>Lepisosteus</taxon>
    </lineage>
</organism>
<dbReference type="FunFam" id="1.10.220.10:FF:000001">
    <property type="entry name" value="Annexin"/>
    <property type="match status" value="1"/>
</dbReference>
<dbReference type="InParanoid" id="W5M6U3"/>
<dbReference type="eggNOG" id="KOG0819">
    <property type="taxonomic scope" value="Eukaryota"/>
</dbReference>
<dbReference type="GO" id="GO:0005737">
    <property type="term" value="C:cytoplasm"/>
    <property type="evidence" value="ECO:0000318"/>
    <property type="project" value="GO_Central"/>
</dbReference>
<dbReference type="Gene3D" id="1.10.220.10">
    <property type="entry name" value="Annexin"/>
    <property type="match status" value="4"/>
</dbReference>
<accession>W5M6U3</accession>
<evidence type="ECO:0000256" key="1">
    <source>
        <dbReference type="ARBA" id="ARBA00007831"/>
    </source>
</evidence>
<evidence type="ECO:0000313" key="5">
    <source>
        <dbReference type="Ensembl" id="ENSLOCP00000004101.1"/>
    </source>
</evidence>
<proteinExistence type="inferred from homology"/>
<dbReference type="HOGENOM" id="CLU_025300_0_0_1"/>
<keyword evidence="6" id="KW-1185">Reference proteome</keyword>
<dbReference type="FunFam" id="1.10.220.10:FF:000005">
    <property type="entry name" value="Annexin"/>
    <property type="match status" value="1"/>
</dbReference>
<dbReference type="FunFam" id="1.10.220.10:FF:000003">
    <property type="entry name" value="Annexin"/>
    <property type="match status" value="1"/>
</dbReference>
<dbReference type="PRINTS" id="PR00196">
    <property type="entry name" value="ANNEXIN"/>
</dbReference>
<dbReference type="InterPro" id="IPR008156">
    <property type="entry name" value="ANX10"/>
</dbReference>
<dbReference type="InterPro" id="IPR037104">
    <property type="entry name" value="Annexin_sf"/>
</dbReference>
<dbReference type="PRINTS" id="PR01809">
    <property type="entry name" value="ANNEXINX"/>
</dbReference>
<dbReference type="GO" id="GO:0005634">
    <property type="term" value="C:nucleus"/>
    <property type="evidence" value="ECO:0000318"/>
    <property type="project" value="GO_Central"/>
</dbReference>
<dbReference type="STRING" id="7918.ENSLOCP00000004101"/>
<keyword evidence="2" id="KW-0597">Phosphoprotein</keyword>
<dbReference type="Proteomes" id="UP000018468">
    <property type="component" value="Linkage group LG4"/>
</dbReference>
<dbReference type="GeneTree" id="ENSGT00940000160623"/>
<dbReference type="PROSITE" id="PS51897">
    <property type="entry name" value="ANNEXIN_2"/>
    <property type="match status" value="4"/>
</dbReference>
<reference evidence="5" key="2">
    <citation type="submission" date="2025-08" db="UniProtKB">
        <authorList>
            <consortium name="Ensembl"/>
        </authorList>
    </citation>
    <scope>IDENTIFICATION</scope>
</reference>
<dbReference type="Pfam" id="PF00191">
    <property type="entry name" value="Annexin"/>
    <property type="match status" value="4"/>
</dbReference>